<dbReference type="EMBL" id="FWZX01000001">
    <property type="protein sequence ID" value="SME91708.1"/>
    <property type="molecule type" value="Genomic_DNA"/>
</dbReference>
<name>A0A1Y6B9H0_9PROT</name>
<dbReference type="FunFam" id="1.10.10.10:FF:000001">
    <property type="entry name" value="LysR family transcriptional regulator"/>
    <property type="match status" value="1"/>
</dbReference>
<dbReference type="RefSeq" id="WP_085120773.1">
    <property type="nucleotide sequence ID" value="NZ_FWZX01000001.1"/>
</dbReference>
<keyword evidence="2" id="KW-0805">Transcription regulation</keyword>
<evidence type="ECO:0000259" key="5">
    <source>
        <dbReference type="PROSITE" id="PS50931"/>
    </source>
</evidence>
<dbReference type="GO" id="GO:0006351">
    <property type="term" value="P:DNA-templated transcription"/>
    <property type="evidence" value="ECO:0007669"/>
    <property type="project" value="TreeGrafter"/>
</dbReference>
<dbReference type="Gene3D" id="1.10.10.10">
    <property type="entry name" value="Winged helix-like DNA-binding domain superfamily/Winged helix DNA-binding domain"/>
    <property type="match status" value="1"/>
</dbReference>
<dbReference type="Pfam" id="PF03466">
    <property type="entry name" value="LysR_substrate"/>
    <property type="match status" value="1"/>
</dbReference>
<dbReference type="InterPro" id="IPR005119">
    <property type="entry name" value="LysR_subst-bd"/>
</dbReference>
<keyword evidence="3" id="KW-0238">DNA-binding</keyword>
<evidence type="ECO:0000256" key="3">
    <source>
        <dbReference type="ARBA" id="ARBA00023125"/>
    </source>
</evidence>
<evidence type="ECO:0000256" key="1">
    <source>
        <dbReference type="ARBA" id="ARBA00009437"/>
    </source>
</evidence>
<proteinExistence type="inferred from homology"/>
<dbReference type="GO" id="GO:0043565">
    <property type="term" value="F:sequence-specific DNA binding"/>
    <property type="evidence" value="ECO:0007669"/>
    <property type="project" value="TreeGrafter"/>
</dbReference>
<evidence type="ECO:0000256" key="4">
    <source>
        <dbReference type="ARBA" id="ARBA00023163"/>
    </source>
</evidence>
<dbReference type="PANTHER" id="PTHR30537">
    <property type="entry name" value="HTH-TYPE TRANSCRIPTIONAL REGULATOR"/>
    <property type="match status" value="1"/>
</dbReference>
<gene>
    <name evidence="6" type="ORF">SAMN05428998_101431</name>
</gene>
<dbReference type="InterPro" id="IPR000847">
    <property type="entry name" value="LysR_HTH_N"/>
</dbReference>
<dbReference type="Gene3D" id="3.40.190.290">
    <property type="match status" value="1"/>
</dbReference>
<dbReference type="STRING" id="560819.SAMN05428998_101431"/>
<dbReference type="InterPro" id="IPR036388">
    <property type="entry name" value="WH-like_DNA-bd_sf"/>
</dbReference>
<dbReference type="InterPro" id="IPR058163">
    <property type="entry name" value="LysR-type_TF_proteobact-type"/>
</dbReference>
<accession>A0A1Y6B9H0</accession>
<protein>
    <submittedName>
        <fullName evidence="6">Transcriptional regulator, LysR family</fullName>
    </submittedName>
</protein>
<evidence type="ECO:0000313" key="6">
    <source>
        <dbReference type="EMBL" id="SME91708.1"/>
    </source>
</evidence>
<dbReference type="Proteomes" id="UP000192917">
    <property type="component" value="Unassembled WGS sequence"/>
</dbReference>
<dbReference type="GO" id="GO:0003700">
    <property type="term" value="F:DNA-binding transcription factor activity"/>
    <property type="evidence" value="ECO:0007669"/>
    <property type="project" value="InterPro"/>
</dbReference>
<reference evidence="6 7" key="1">
    <citation type="submission" date="2017-04" db="EMBL/GenBank/DDBJ databases">
        <authorList>
            <person name="Afonso C.L."/>
            <person name="Miller P.J."/>
            <person name="Scott M.A."/>
            <person name="Spackman E."/>
            <person name="Goraichik I."/>
            <person name="Dimitrov K.M."/>
            <person name="Suarez D.L."/>
            <person name="Swayne D.E."/>
        </authorList>
    </citation>
    <scope>NUCLEOTIDE SEQUENCE [LARGE SCALE GENOMIC DNA]</scope>
    <source>
        <strain evidence="6 7">USBA 355</strain>
    </source>
</reference>
<dbReference type="SUPFAM" id="SSF46785">
    <property type="entry name" value="Winged helix' DNA-binding domain"/>
    <property type="match status" value="1"/>
</dbReference>
<sequence length="299" mass="32628">MRRLPISGLEVFLAIAREGSLRGAATALGLGAPAVSHQLKRFEQELGVDLFARTTRSVELTEAGRVLLKGADPAFGELADAVEAARGAGRSRTGTLRLTLPWSAYRVAIEPMLGAFRAAHPDVRLELSFDEALVDVVREGFHAGIRLGDRLTPGMVAVRITAPMKAAYSAAPAYLERAGRPRHPRDLLGHSCIRYRFISTRRIADWQFREDGRLFSVDPPAGLVFDSFQSVVQAAGGGHGIGWSLRAVVESELAAGRLESVLDAFTIGHPPFFLYYPEQNRRLELLRLFVAFLAGGGRR</sequence>
<dbReference type="AlphaFoldDB" id="A0A1Y6B9H0"/>
<dbReference type="Pfam" id="PF00126">
    <property type="entry name" value="HTH_1"/>
    <property type="match status" value="1"/>
</dbReference>
<dbReference type="SUPFAM" id="SSF53850">
    <property type="entry name" value="Periplasmic binding protein-like II"/>
    <property type="match status" value="1"/>
</dbReference>
<keyword evidence="4" id="KW-0804">Transcription</keyword>
<dbReference type="InterPro" id="IPR036390">
    <property type="entry name" value="WH_DNA-bd_sf"/>
</dbReference>
<organism evidence="6 7">
    <name type="scientific">Tistlia consotensis USBA 355</name>
    <dbReference type="NCBI Taxonomy" id="560819"/>
    <lineage>
        <taxon>Bacteria</taxon>
        <taxon>Pseudomonadati</taxon>
        <taxon>Pseudomonadota</taxon>
        <taxon>Alphaproteobacteria</taxon>
        <taxon>Rhodospirillales</taxon>
        <taxon>Rhodovibrionaceae</taxon>
        <taxon>Tistlia</taxon>
    </lineage>
</organism>
<dbReference type="PROSITE" id="PS50931">
    <property type="entry name" value="HTH_LYSR"/>
    <property type="match status" value="1"/>
</dbReference>
<feature type="domain" description="HTH lysR-type" evidence="5">
    <location>
        <begin position="4"/>
        <end position="61"/>
    </location>
</feature>
<evidence type="ECO:0000256" key="2">
    <source>
        <dbReference type="ARBA" id="ARBA00023015"/>
    </source>
</evidence>
<comment type="similarity">
    <text evidence="1">Belongs to the LysR transcriptional regulatory family.</text>
</comment>
<dbReference type="PANTHER" id="PTHR30537:SF1">
    <property type="entry name" value="HTH-TYPE TRANSCRIPTIONAL REGULATOR PGRR"/>
    <property type="match status" value="1"/>
</dbReference>
<keyword evidence="7" id="KW-1185">Reference proteome</keyword>
<evidence type="ECO:0000313" key="7">
    <source>
        <dbReference type="Proteomes" id="UP000192917"/>
    </source>
</evidence>